<evidence type="ECO:0000259" key="8">
    <source>
        <dbReference type="Pfam" id="PF23756"/>
    </source>
</evidence>
<dbReference type="InterPro" id="IPR036322">
    <property type="entry name" value="WD40_repeat_dom_sf"/>
</dbReference>
<evidence type="ECO:0000313" key="10">
    <source>
        <dbReference type="Ensembl" id="ENSSTUP00000050001.1"/>
    </source>
</evidence>
<dbReference type="GO" id="GO:0031084">
    <property type="term" value="C:BLOC-2 complex"/>
    <property type="evidence" value="ECO:0007669"/>
    <property type="project" value="UniProtKB-UniRule"/>
</dbReference>
<keyword evidence="4" id="KW-0597">Phosphoprotein</keyword>
<accession>A0A673ZVB3</accession>
<comment type="subcellular location">
    <subcellularLocation>
        <location evidence="1 6">Cytoplasm</location>
        <location evidence="1 6">Cytosol</location>
    </subcellularLocation>
</comment>
<keyword evidence="3 6" id="KW-0963">Cytoplasm</keyword>
<gene>
    <name evidence="10" type="primary">HPS5</name>
    <name evidence="10" type="synonym">hps5</name>
</gene>
<organism evidence="10 11">
    <name type="scientific">Salmo trutta</name>
    <name type="common">Brown trout</name>
    <dbReference type="NCBI Taxonomy" id="8032"/>
    <lineage>
        <taxon>Eukaryota</taxon>
        <taxon>Metazoa</taxon>
        <taxon>Chordata</taxon>
        <taxon>Craniata</taxon>
        <taxon>Vertebrata</taxon>
        <taxon>Euteleostomi</taxon>
        <taxon>Actinopterygii</taxon>
        <taxon>Neopterygii</taxon>
        <taxon>Teleostei</taxon>
        <taxon>Protacanthopterygii</taxon>
        <taxon>Salmoniformes</taxon>
        <taxon>Salmonidae</taxon>
        <taxon>Salmoninae</taxon>
        <taxon>Salmo</taxon>
    </lineage>
</organism>
<dbReference type="InterPro" id="IPR035431">
    <property type="entry name" value="HPS5"/>
</dbReference>
<keyword evidence="11" id="KW-1185">Reference proteome</keyword>
<dbReference type="InterPro" id="IPR056445">
    <property type="entry name" value="TPR_HPS5"/>
</dbReference>
<feature type="compositionally biased region" description="Basic and acidic residues" evidence="7">
    <location>
        <begin position="651"/>
        <end position="671"/>
    </location>
</feature>
<dbReference type="GO" id="GO:0005829">
    <property type="term" value="C:cytosol"/>
    <property type="evidence" value="ECO:0007669"/>
    <property type="project" value="UniProtKB-SubCell"/>
</dbReference>
<feature type="compositionally biased region" description="Basic and acidic residues" evidence="7">
    <location>
        <begin position="628"/>
        <end position="642"/>
    </location>
</feature>
<evidence type="ECO:0000256" key="6">
    <source>
        <dbReference type="PIRNR" id="PIRNR037475"/>
    </source>
</evidence>
<dbReference type="PANTHER" id="PTHR23287">
    <property type="entry name" value="RUBY-EYE2-LIKE PROTEIN"/>
    <property type="match status" value="1"/>
</dbReference>
<comment type="function">
    <text evidence="5">May regulate the synthesis and function of lysosomes and of highly specialized organelles, such as melanosomes and platelet dense granules. Regulates intracellular vesicular trafficking in fibroblasts. May be involved in the regulation of general functions of integrins.</text>
</comment>
<dbReference type="FunFam" id="2.130.10.10:FF:000358">
    <property type="entry name" value="Hermansky-Pudlak syndrome 5 protein homolog"/>
    <property type="match status" value="1"/>
</dbReference>
<feature type="region of interest" description="Disordered" evidence="7">
    <location>
        <begin position="616"/>
        <end position="677"/>
    </location>
</feature>
<comment type="subunit">
    <text evidence="6">Component of the biogenesis of lysosome-related organelles complex-2 (or BLOC2) composed of HPS3, HPS5 and HPS6.</text>
</comment>
<name>A0A673ZVB3_SALTR</name>
<dbReference type="Gene3D" id="2.130.10.10">
    <property type="entry name" value="YVTN repeat-like/Quinoprotein amine dehydrogenase"/>
    <property type="match status" value="1"/>
</dbReference>
<evidence type="ECO:0000256" key="5">
    <source>
        <dbReference type="ARBA" id="ARBA00057536"/>
    </source>
</evidence>
<protein>
    <recommendedName>
        <fullName evidence="6">Hermansky-Pudlak syndrome 5 protein homolog</fullName>
    </recommendedName>
</protein>
<evidence type="ECO:0000256" key="2">
    <source>
        <dbReference type="ARBA" id="ARBA00010697"/>
    </source>
</evidence>
<feature type="domain" description="HPS5 TPR" evidence="9">
    <location>
        <begin position="672"/>
        <end position="1023"/>
    </location>
</feature>
<dbReference type="PANTHER" id="PTHR23287:SF18">
    <property type="entry name" value="BLOC-2 COMPLEX MEMBER HPS5"/>
    <property type="match status" value="1"/>
</dbReference>
<dbReference type="PIRSF" id="PIRSF037475">
    <property type="entry name" value="BLOC-2_complex_Hps5"/>
    <property type="match status" value="1"/>
</dbReference>
<reference evidence="10" key="2">
    <citation type="submission" date="2025-09" db="UniProtKB">
        <authorList>
            <consortium name="Ensembl"/>
        </authorList>
    </citation>
    <scope>IDENTIFICATION</scope>
</reference>
<dbReference type="Pfam" id="PF23756">
    <property type="entry name" value="Beta-prop_HPS5"/>
    <property type="match status" value="1"/>
</dbReference>
<proteinExistence type="inferred from homology"/>
<dbReference type="InterPro" id="IPR015943">
    <property type="entry name" value="WD40/YVTN_repeat-like_dom_sf"/>
</dbReference>
<dbReference type="Ensembl" id="ENSSTUT00000052274.1">
    <property type="protein sequence ID" value="ENSSTUP00000050001.1"/>
    <property type="gene ID" value="ENSSTUG00000021021.1"/>
</dbReference>
<evidence type="ECO:0000313" key="11">
    <source>
        <dbReference type="Proteomes" id="UP000472277"/>
    </source>
</evidence>
<evidence type="ECO:0000256" key="7">
    <source>
        <dbReference type="SAM" id="MobiDB-lite"/>
    </source>
</evidence>
<evidence type="ECO:0000256" key="3">
    <source>
        <dbReference type="ARBA" id="ARBA00022490"/>
    </source>
</evidence>
<evidence type="ECO:0000256" key="1">
    <source>
        <dbReference type="ARBA" id="ARBA00004514"/>
    </source>
</evidence>
<dbReference type="Proteomes" id="UP000472277">
    <property type="component" value="Chromosome 4"/>
</dbReference>
<sequence>MPMLPVVPEVQSHVLAEFDCLDPLLSALRLDSGRLKCTCLAVSRKWLALGTSAGGLHLIQREGWKQRLILTHKEGSITQVSCCPHDEDFIAVATSQGLVVVWELQLERRGRPERVSVSWEHRGQTVTSLCWDTAALRVFAGDKGGKVSFLRAGSSKLGKVGSAFVIFPVQTITTVDSRVVQLGYLDGRLLVSSLSRCYLCDTEREKFWRVGNKERDGEYGACFFPLSRGVTAGQPPLLYCARPGSRVWEASFSGDVLSTHQFKQLLAIPPFFLPIDTQYHIMTNSQSIAFPRLLYFGDQNLLTWTDSAIYVFTPQSGQVLLWTEVKDVVEIAVYRNELFCLHGDGHMSHLSLLSVERCVDRLLRREAWSLATTVCVMFQHAIAPSRSRKSIPIDRLDHLRSQLSVTTHLDLIGQLEEVVAKLEPLDSASSSRRSSISSHESFNVLDCGIYRVISRRGSQSDEETSSLVSQSMLEEERLKEFSFVQEEEEQQQQGDSGISEWAGVTAELYSLDSNCPMCLFLSVSSFVKKTTEKINTLQMNSDLWPRPPDSKDGGQGHVEAVATTAPFPEDGFYCTHLSSQIQDPLVLLDPACLKETLQEWIPVLERVLGPELDLENVQSEIPSSSPEELTKDGQEEGRRGEDSPQQNGGQEDQREAQDHHIPDKASTEENLRVWSPKPLPPDLQAHLTQLATLYLELDYFGDPVVQKERGVVEVNAFLRRFFFLLDQERVRRMCLLGYGDQPEVHISFMEAMLELTQSSKVVEVIQKGDLLKSLRCLRELQPWSAPMLLAHLHRLYEKHGELAVRSFTQFYPTILPSDITAMAKHSHFLAYLDNLVQSWAEEQRLSFLGSLLQPETLRQDWLELALTHDAPQKSDTLTTDGQPRWHSHFFSWGYGRLLSLLIRLPADLASKQKMAETCRSHGYWTGYVYLCCELQRRTEAFSTICRLDDMSLLEEPSGMVPQTMDEWKMLLQLSHPSLTNGGSAADHIQTEVTPENLVLRLARAVGPDRALGALQEVGMQSDMELGPHSTLVCELLRVAEKRQRALIQTMLERCDRFLWSQHA</sequence>
<comment type="similarity">
    <text evidence="2 6">Belongs to the HPS5 family.</text>
</comment>
<dbReference type="InterPro" id="IPR056499">
    <property type="entry name" value="Beta-prop_HPS5-like"/>
</dbReference>
<dbReference type="GeneTree" id="ENSGT00940000155818"/>
<dbReference type="SUPFAM" id="SSF50978">
    <property type="entry name" value="WD40 repeat-like"/>
    <property type="match status" value="1"/>
</dbReference>
<dbReference type="AlphaFoldDB" id="A0A673ZVB3"/>
<dbReference type="GO" id="GO:0048066">
    <property type="term" value="P:developmental pigmentation"/>
    <property type="evidence" value="ECO:0007669"/>
    <property type="project" value="TreeGrafter"/>
</dbReference>
<dbReference type="Pfam" id="PF23758">
    <property type="entry name" value="TPR_HPS5"/>
    <property type="match status" value="1"/>
</dbReference>
<feature type="compositionally biased region" description="Polar residues" evidence="7">
    <location>
        <begin position="616"/>
        <end position="627"/>
    </location>
</feature>
<feature type="domain" description="HPS5-like beta-propeller" evidence="8">
    <location>
        <begin position="15"/>
        <end position="344"/>
    </location>
</feature>
<evidence type="ECO:0000256" key="4">
    <source>
        <dbReference type="ARBA" id="ARBA00022553"/>
    </source>
</evidence>
<evidence type="ECO:0000259" key="9">
    <source>
        <dbReference type="Pfam" id="PF23758"/>
    </source>
</evidence>
<reference evidence="10" key="1">
    <citation type="submission" date="2025-08" db="UniProtKB">
        <authorList>
            <consortium name="Ensembl"/>
        </authorList>
    </citation>
    <scope>IDENTIFICATION</scope>
</reference>